<evidence type="ECO:0000256" key="9">
    <source>
        <dbReference type="ARBA" id="ARBA00023002"/>
    </source>
</evidence>
<comment type="catalytic activity">
    <reaction evidence="13 15">
        <text>2 Fe(III)-[cytochrome b5] + NADH = 2 Fe(II)-[cytochrome b5] + NAD(+) + H(+)</text>
        <dbReference type="Rhea" id="RHEA:46680"/>
        <dbReference type="Rhea" id="RHEA-COMP:10438"/>
        <dbReference type="Rhea" id="RHEA-COMP:10439"/>
        <dbReference type="ChEBI" id="CHEBI:15378"/>
        <dbReference type="ChEBI" id="CHEBI:29033"/>
        <dbReference type="ChEBI" id="CHEBI:29034"/>
        <dbReference type="ChEBI" id="CHEBI:57540"/>
        <dbReference type="ChEBI" id="CHEBI:57945"/>
        <dbReference type="EC" id="1.6.2.2"/>
    </reaction>
</comment>
<dbReference type="PRINTS" id="PR00406">
    <property type="entry name" value="CYTB5RDTASE"/>
</dbReference>
<evidence type="ECO:0000313" key="17">
    <source>
        <dbReference type="EMBL" id="EFJ03474.1"/>
    </source>
</evidence>
<dbReference type="Proteomes" id="UP000007431">
    <property type="component" value="Unassembled WGS sequence"/>
</dbReference>
<evidence type="ECO:0000256" key="4">
    <source>
        <dbReference type="ARBA" id="ARBA00022630"/>
    </source>
</evidence>
<keyword evidence="11" id="KW-0496">Mitochondrion</keyword>
<dbReference type="GO" id="GO:0090524">
    <property type="term" value="F:cytochrome-b5 reductase activity, acting on NADH"/>
    <property type="evidence" value="ECO:0007669"/>
    <property type="project" value="UniProtKB-EC"/>
</dbReference>
<dbReference type="InterPro" id="IPR017938">
    <property type="entry name" value="Riboflavin_synthase-like_b-brl"/>
</dbReference>
<dbReference type="Gene3D" id="3.40.50.80">
    <property type="entry name" value="Nucleotide-binding domain of ferredoxin-NADP reductase (FNR) module"/>
    <property type="match status" value="1"/>
</dbReference>
<comment type="similarity">
    <text evidence="3 15">Belongs to the flavoprotein pyridine nucleotide cytochrome reductase family.</text>
</comment>
<evidence type="ECO:0000256" key="11">
    <source>
        <dbReference type="ARBA" id="ARBA00023128"/>
    </source>
</evidence>
<dbReference type="Pfam" id="PF00175">
    <property type="entry name" value="NAD_binding_1"/>
    <property type="match status" value="1"/>
</dbReference>
<organism evidence="18">
    <name type="scientific">Schizophyllum commune (strain H4-8 / FGSC 9210)</name>
    <name type="common">Split gill fungus</name>
    <dbReference type="NCBI Taxonomy" id="578458"/>
    <lineage>
        <taxon>Eukaryota</taxon>
        <taxon>Fungi</taxon>
        <taxon>Dikarya</taxon>
        <taxon>Basidiomycota</taxon>
        <taxon>Agaricomycotina</taxon>
        <taxon>Agaricomycetes</taxon>
        <taxon>Agaricomycetidae</taxon>
        <taxon>Agaricales</taxon>
        <taxon>Schizophyllaceae</taxon>
        <taxon>Schizophyllum</taxon>
    </lineage>
</organism>
<dbReference type="EMBL" id="GL377302">
    <property type="protein sequence ID" value="EFJ03474.1"/>
    <property type="molecule type" value="Genomic_DNA"/>
</dbReference>
<dbReference type="InterPro" id="IPR001433">
    <property type="entry name" value="OxRdtase_FAD/NAD-bd"/>
</dbReference>
<dbReference type="PANTHER" id="PTHR19370:SF171">
    <property type="entry name" value="NADH-CYTOCHROME B5 REDUCTASE 2"/>
    <property type="match status" value="1"/>
</dbReference>
<dbReference type="STRING" id="578458.D8PMC4"/>
<evidence type="ECO:0000256" key="14">
    <source>
        <dbReference type="PIRSR" id="PIRSR601834-1"/>
    </source>
</evidence>
<dbReference type="InParanoid" id="D8PMC4"/>
<feature type="binding site" evidence="14">
    <location>
        <position position="161"/>
    </location>
    <ligand>
        <name>FAD</name>
        <dbReference type="ChEBI" id="CHEBI:57692"/>
    </ligand>
</feature>
<dbReference type="eggNOG" id="KOG0534">
    <property type="taxonomic scope" value="Eukaryota"/>
</dbReference>
<dbReference type="AlphaFoldDB" id="D8PMC4"/>
<evidence type="ECO:0000256" key="1">
    <source>
        <dbReference type="ARBA" id="ARBA00001974"/>
    </source>
</evidence>
<evidence type="ECO:0000256" key="8">
    <source>
        <dbReference type="ARBA" id="ARBA00022989"/>
    </source>
</evidence>
<evidence type="ECO:0000256" key="12">
    <source>
        <dbReference type="ARBA" id="ARBA00023136"/>
    </source>
</evidence>
<evidence type="ECO:0000256" key="7">
    <source>
        <dbReference type="ARBA" id="ARBA00022827"/>
    </source>
</evidence>
<evidence type="ECO:0000256" key="6">
    <source>
        <dbReference type="ARBA" id="ARBA00022787"/>
    </source>
</evidence>
<dbReference type="PRINTS" id="PR00371">
    <property type="entry name" value="FPNCR"/>
</dbReference>
<dbReference type="HOGENOM" id="CLU_003827_9_1_1"/>
<evidence type="ECO:0000256" key="2">
    <source>
        <dbReference type="ARBA" id="ARBA00004572"/>
    </source>
</evidence>
<keyword evidence="7 14" id="KW-0274">FAD</keyword>
<keyword evidence="4 14" id="KW-0285">Flavoprotein</keyword>
<dbReference type="FunFam" id="2.40.30.10:FF:000069">
    <property type="entry name" value="NADH-cytochrome b5 reductase"/>
    <property type="match status" value="1"/>
</dbReference>
<sequence>MSATFLRATSAIRPLSQSQSARFGARRFASTAPETPKKASNAPLYFALAGLAGAGAYYTLYREDAAPVPKQEKSPLDPDNFIDFKLKKVIPYNHNTSTFVFELPDNQSSMLPVASCVVTKSDTLLDDKGKPVIRPYTPITPSDKQGELSILIKKYDTGKMSKHIFEMKEGDKLGIKGPIMKIPWQINQFDEVAMIAGGSGITPMHQILEYALKNKENKTRFTLIFANVTEKDILLKEQFDEWEKKYPNTFKAVYTLDKPSEGWKGPTGYVNAELIKQHVAPATLGEKVKVLVCGPPGQVASLAGKKAGYAQGELSGVLKELNYTPEQVRVAATRASVSR</sequence>
<dbReference type="InterPro" id="IPR001709">
    <property type="entry name" value="Flavoprot_Pyr_Nucl_cyt_Rdtase"/>
</dbReference>
<evidence type="ECO:0000256" key="10">
    <source>
        <dbReference type="ARBA" id="ARBA00023027"/>
    </source>
</evidence>
<feature type="binding site" evidence="14">
    <location>
        <position position="159"/>
    </location>
    <ligand>
        <name>FAD</name>
        <dbReference type="ChEBI" id="CHEBI:57692"/>
    </ligand>
</feature>
<dbReference type="PANTHER" id="PTHR19370">
    <property type="entry name" value="NADH-CYTOCHROME B5 REDUCTASE"/>
    <property type="match status" value="1"/>
</dbReference>
<keyword evidence="8" id="KW-1133">Transmembrane helix</keyword>
<feature type="domain" description="FAD-binding FR-type" evidence="16">
    <location>
        <begin position="79"/>
        <end position="185"/>
    </location>
</feature>
<comment type="cofactor">
    <cofactor evidence="1 14 15">
        <name>FAD</name>
        <dbReference type="ChEBI" id="CHEBI:57692"/>
    </cofactor>
</comment>
<keyword evidence="18" id="KW-1185">Reference proteome</keyword>
<dbReference type="SUPFAM" id="SSF52343">
    <property type="entry name" value="Ferredoxin reductase-like, C-terminal NADP-linked domain"/>
    <property type="match status" value="1"/>
</dbReference>
<dbReference type="InterPro" id="IPR008333">
    <property type="entry name" value="Cbr1-like_FAD-bd_dom"/>
</dbReference>
<evidence type="ECO:0000256" key="5">
    <source>
        <dbReference type="ARBA" id="ARBA00022692"/>
    </source>
</evidence>
<feature type="binding site" evidence="14">
    <location>
        <position position="151"/>
    </location>
    <ligand>
        <name>FAD</name>
        <dbReference type="ChEBI" id="CHEBI:57692"/>
    </ligand>
</feature>
<dbReference type="FunFam" id="3.40.50.80:FF:000009">
    <property type="entry name" value="NADH-cytochrome b5 reductase"/>
    <property type="match status" value="1"/>
</dbReference>
<dbReference type="EC" id="1.6.2.2" evidence="15"/>
<keyword evidence="5" id="KW-0812">Transmembrane</keyword>
<reference evidence="17 18" key="1">
    <citation type="journal article" date="2010" name="Nat. Biotechnol.">
        <title>Genome sequence of the model mushroom Schizophyllum commune.</title>
        <authorList>
            <person name="Ohm R.A."/>
            <person name="de Jong J.F."/>
            <person name="Lugones L.G."/>
            <person name="Aerts A."/>
            <person name="Kothe E."/>
            <person name="Stajich J.E."/>
            <person name="de Vries R.P."/>
            <person name="Record E."/>
            <person name="Levasseur A."/>
            <person name="Baker S.E."/>
            <person name="Bartholomew K.A."/>
            <person name="Coutinho P.M."/>
            <person name="Erdmann S."/>
            <person name="Fowler T.J."/>
            <person name="Gathman A.C."/>
            <person name="Lombard V."/>
            <person name="Henrissat B."/>
            <person name="Knabe N."/>
            <person name="Kuees U."/>
            <person name="Lilly W.W."/>
            <person name="Lindquist E."/>
            <person name="Lucas S."/>
            <person name="Magnuson J.K."/>
            <person name="Piumi F."/>
            <person name="Raudaskoski M."/>
            <person name="Salamov A."/>
            <person name="Schmutz J."/>
            <person name="Schwarze F.W.M.R."/>
            <person name="vanKuyk P.A."/>
            <person name="Horton J.S."/>
            <person name="Grigoriev I.V."/>
            <person name="Woesten H.A.B."/>
        </authorList>
    </citation>
    <scope>NUCLEOTIDE SEQUENCE [LARGE SCALE GENOMIC DNA]</scope>
    <source>
        <strain evidence="18">H4-8 / FGSC 9210</strain>
    </source>
</reference>
<dbReference type="GO" id="GO:0005741">
    <property type="term" value="C:mitochondrial outer membrane"/>
    <property type="evidence" value="ECO:0007669"/>
    <property type="project" value="UniProtKB-SubCell"/>
</dbReference>
<feature type="binding site" evidence="14">
    <location>
        <position position="160"/>
    </location>
    <ligand>
        <name>FAD</name>
        <dbReference type="ChEBI" id="CHEBI:57692"/>
    </ligand>
</feature>
<dbReference type="InterPro" id="IPR017927">
    <property type="entry name" value="FAD-bd_FR_type"/>
</dbReference>
<name>D8PMC4_SCHCM</name>
<proteinExistence type="inferred from homology"/>
<dbReference type="SUPFAM" id="SSF63380">
    <property type="entry name" value="Riboflavin synthase domain-like"/>
    <property type="match status" value="1"/>
</dbReference>
<gene>
    <name evidence="17" type="ORF">SCHCODRAFT_231100</name>
</gene>
<dbReference type="InterPro" id="IPR039261">
    <property type="entry name" value="FNR_nucleotide-bd"/>
</dbReference>
<feature type="binding site" evidence="14">
    <location>
        <position position="135"/>
    </location>
    <ligand>
        <name>FAD</name>
        <dbReference type="ChEBI" id="CHEBI:57692"/>
    </ligand>
</feature>
<keyword evidence="6" id="KW-1000">Mitochondrion outer membrane</keyword>
<feature type="binding site" evidence="14">
    <location>
        <position position="202"/>
    </location>
    <ligand>
        <name>FAD</name>
        <dbReference type="ChEBI" id="CHEBI:57692"/>
    </ligand>
</feature>
<dbReference type="VEuPathDB" id="FungiDB:SCHCODRAFT_02613481"/>
<comment type="subcellular location">
    <subcellularLocation>
        <location evidence="2">Mitochondrion outer membrane</location>
        <topology evidence="2">Single-pass membrane protein</topology>
    </subcellularLocation>
</comment>
<evidence type="ECO:0000256" key="13">
    <source>
        <dbReference type="ARBA" id="ARBA00047682"/>
    </source>
</evidence>
<protein>
    <recommendedName>
        <fullName evidence="15">NADH-cytochrome b5 reductase</fullName>
        <ecNumber evidence="15">1.6.2.2</ecNumber>
    </recommendedName>
</protein>
<dbReference type="Gene3D" id="2.40.30.10">
    <property type="entry name" value="Translation factors"/>
    <property type="match status" value="1"/>
</dbReference>
<dbReference type="PROSITE" id="PS51384">
    <property type="entry name" value="FAD_FR"/>
    <property type="match status" value="1"/>
</dbReference>
<evidence type="ECO:0000313" key="18">
    <source>
        <dbReference type="Proteomes" id="UP000007431"/>
    </source>
</evidence>
<keyword evidence="9 15" id="KW-0560">Oxidoreductase</keyword>
<evidence type="ECO:0000256" key="3">
    <source>
        <dbReference type="ARBA" id="ARBA00006105"/>
    </source>
</evidence>
<feature type="binding site" evidence="14">
    <location>
        <position position="153"/>
    </location>
    <ligand>
        <name>FAD</name>
        <dbReference type="ChEBI" id="CHEBI:57692"/>
    </ligand>
</feature>
<accession>D8PMC4</accession>
<dbReference type="Pfam" id="PF00970">
    <property type="entry name" value="FAD_binding_6"/>
    <property type="match status" value="1"/>
</dbReference>
<feature type="binding site" evidence="14">
    <location>
        <position position="134"/>
    </location>
    <ligand>
        <name>FAD</name>
        <dbReference type="ChEBI" id="CHEBI:57692"/>
    </ligand>
</feature>
<feature type="binding site" evidence="14">
    <location>
        <position position="136"/>
    </location>
    <ligand>
        <name>FAD</name>
        <dbReference type="ChEBI" id="CHEBI:57692"/>
    </ligand>
</feature>
<keyword evidence="10 15" id="KW-0520">NAD</keyword>
<dbReference type="CDD" id="cd06183">
    <property type="entry name" value="cyt_b5_reduct_like"/>
    <property type="match status" value="1"/>
</dbReference>
<dbReference type="InterPro" id="IPR001834">
    <property type="entry name" value="CBR-like"/>
</dbReference>
<keyword evidence="12" id="KW-0472">Membrane</keyword>
<evidence type="ECO:0000259" key="16">
    <source>
        <dbReference type="PROSITE" id="PS51384"/>
    </source>
</evidence>
<evidence type="ECO:0000256" key="15">
    <source>
        <dbReference type="RuleBase" id="RU361226"/>
    </source>
</evidence>
<dbReference type="OMA" id="NKDIMAT"/>